<feature type="chain" id="PRO_5040903509" evidence="1">
    <location>
        <begin position="25"/>
        <end position="180"/>
    </location>
</feature>
<accession>A0A9W9ZNW8</accession>
<dbReference type="Proteomes" id="UP001163046">
    <property type="component" value="Unassembled WGS sequence"/>
</dbReference>
<gene>
    <name evidence="2" type="ORF">OS493_017554</name>
</gene>
<evidence type="ECO:0000313" key="3">
    <source>
        <dbReference type="Proteomes" id="UP001163046"/>
    </source>
</evidence>
<reference evidence="2" key="1">
    <citation type="submission" date="2023-01" db="EMBL/GenBank/DDBJ databases">
        <title>Genome assembly of the deep-sea coral Lophelia pertusa.</title>
        <authorList>
            <person name="Herrera S."/>
            <person name="Cordes E."/>
        </authorList>
    </citation>
    <scope>NUCLEOTIDE SEQUENCE</scope>
    <source>
        <strain evidence="2">USNM1676648</strain>
        <tissue evidence="2">Polyp</tissue>
    </source>
</reference>
<evidence type="ECO:0000313" key="2">
    <source>
        <dbReference type="EMBL" id="KAJ7385177.1"/>
    </source>
</evidence>
<protein>
    <submittedName>
        <fullName evidence="2">Uncharacterized protein</fullName>
    </submittedName>
</protein>
<proteinExistence type="predicted"/>
<keyword evidence="3" id="KW-1185">Reference proteome</keyword>
<comment type="caution">
    <text evidence="2">The sequence shown here is derived from an EMBL/GenBank/DDBJ whole genome shotgun (WGS) entry which is preliminary data.</text>
</comment>
<organism evidence="2 3">
    <name type="scientific">Desmophyllum pertusum</name>
    <dbReference type="NCBI Taxonomy" id="174260"/>
    <lineage>
        <taxon>Eukaryota</taxon>
        <taxon>Metazoa</taxon>
        <taxon>Cnidaria</taxon>
        <taxon>Anthozoa</taxon>
        <taxon>Hexacorallia</taxon>
        <taxon>Scleractinia</taxon>
        <taxon>Caryophylliina</taxon>
        <taxon>Caryophylliidae</taxon>
        <taxon>Desmophyllum</taxon>
    </lineage>
</organism>
<keyword evidence="1" id="KW-0732">Signal</keyword>
<evidence type="ECO:0000256" key="1">
    <source>
        <dbReference type="SAM" id="SignalP"/>
    </source>
</evidence>
<sequence length="180" mass="19586">MGHRFLMKQIQLLLRATWKAPCLADTTVSADLLSDSTVINSTVGLLHQPVVLTSSVLPCVLTHVQGTSELLASELQGREGQEELLMVKREDDGEVLEPCVVFTTAGAIHSSRASEKLSSSPTTDVVVTAHPSSLTYLRQIFEHDQVSPQGQIVSVLPHGMTSPLSPTLPELHQCKWDKLL</sequence>
<dbReference type="EMBL" id="MU825882">
    <property type="protein sequence ID" value="KAJ7385177.1"/>
    <property type="molecule type" value="Genomic_DNA"/>
</dbReference>
<feature type="signal peptide" evidence="1">
    <location>
        <begin position="1"/>
        <end position="24"/>
    </location>
</feature>
<dbReference type="AlphaFoldDB" id="A0A9W9ZNW8"/>
<name>A0A9W9ZNW8_9CNID</name>